<evidence type="ECO:0000313" key="2">
    <source>
        <dbReference type="EMBL" id="CCF63673.1"/>
    </source>
</evidence>
<keyword evidence="3" id="KW-1185">Reference proteome</keyword>
<dbReference type="Proteomes" id="UP000008190">
    <property type="component" value="Chromosome"/>
</dbReference>
<protein>
    <submittedName>
        <fullName evidence="2">Uncharacterized protein</fullName>
    </submittedName>
</protein>
<evidence type="ECO:0000313" key="3">
    <source>
        <dbReference type="Proteomes" id="UP000008190"/>
    </source>
</evidence>
<organism evidence="2 3">
    <name type="scientific">Nocardia cyriacigeorgica (strain GUH-2)</name>
    <dbReference type="NCBI Taxonomy" id="1127134"/>
    <lineage>
        <taxon>Bacteria</taxon>
        <taxon>Bacillati</taxon>
        <taxon>Actinomycetota</taxon>
        <taxon>Actinomycetes</taxon>
        <taxon>Mycobacteriales</taxon>
        <taxon>Nocardiaceae</taxon>
        <taxon>Nocardia</taxon>
    </lineage>
</organism>
<reference evidence="2 3" key="1">
    <citation type="journal article" date="2012" name="J. Bacteriol.">
        <title>Genome sequence of the human- and animal-pathogenic strain Nocardia cyriacigeorgica GUH-2.</title>
        <authorList>
            <person name="Zoropogui A."/>
            <person name="Pujic P."/>
            <person name="Normand P."/>
            <person name="Barbe V."/>
            <person name="Beaman B."/>
            <person name="Beaman L."/>
            <person name="Boiron P."/>
            <person name="Colinon C."/>
            <person name="Deredjian A."/>
            <person name="Graindorge A."/>
            <person name="Mangenot S."/>
            <person name="Nazaret S."/>
            <person name="Neto M."/>
            <person name="Petit S."/>
            <person name="Roche D."/>
            <person name="Vallenet D."/>
            <person name="Rodriguez-Nava V."/>
            <person name="Richard Y."/>
            <person name="Cournoyer B."/>
            <person name="Blaha D."/>
        </authorList>
    </citation>
    <scope>NUCLEOTIDE SEQUENCE [LARGE SCALE GENOMIC DNA]</scope>
    <source>
        <strain evidence="2 3">GUH-2</strain>
    </source>
</reference>
<gene>
    <name evidence="2" type="ordered locus">NOCYR_2904</name>
</gene>
<name>H6RA65_NOCCG</name>
<sequence>MASAGQPQANRRDARCGGSVQADQAEHRAAKVHRSGRPPIFQAVQHWAPYAIECTICNLTGRLPLDSKTRGASLATGTSGVQVRSDGRIHAQHLLDLARGIGVNLQSGEERSLGVVMLPAQ</sequence>
<feature type="region of interest" description="Disordered" evidence="1">
    <location>
        <begin position="1"/>
        <end position="37"/>
    </location>
</feature>
<evidence type="ECO:0000256" key="1">
    <source>
        <dbReference type="SAM" id="MobiDB-lite"/>
    </source>
</evidence>
<dbReference type="EMBL" id="FO082843">
    <property type="protein sequence ID" value="CCF63673.1"/>
    <property type="molecule type" value="Genomic_DNA"/>
</dbReference>
<dbReference type="AlphaFoldDB" id="H6RA65"/>
<dbReference type="HOGENOM" id="CLU_2035590_0_0_11"/>
<accession>H6RA65</accession>
<proteinExistence type="predicted"/>
<dbReference type="KEGG" id="ncy:NOCYR_2904"/>